<feature type="region of interest" description="Disordered" evidence="3">
    <location>
        <begin position="4166"/>
        <end position="4198"/>
    </location>
</feature>
<evidence type="ECO:0000259" key="4">
    <source>
        <dbReference type="PROSITE" id="PS50093"/>
    </source>
</evidence>
<dbReference type="Gene3D" id="2.60.40.10">
    <property type="entry name" value="Immunoglobulins"/>
    <property type="match status" value="2"/>
</dbReference>
<keyword evidence="5" id="KW-0121">Carboxypeptidase</keyword>
<dbReference type="RefSeq" id="WP_121256581.1">
    <property type="nucleotide sequence ID" value="NZ_RBIL01000002.1"/>
</dbReference>
<dbReference type="GO" id="GO:0004180">
    <property type="term" value="F:carboxypeptidase activity"/>
    <property type="evidence" value="ECO:0007669"/>
    <property type="project" value="UniProtKB-KW"/>
</dbReference>
<evidence type="ECO:0000256" key="3">
    <source>
        <dbReference type="SAM" id="MobiDB-lite"/>
    </source>
</evidence>
<dbReference type="GO" id="GO:0030246">
    <property type="term" value="F:carbohydrate binding"/>
    <property type="evidence" value="ECO:0007669"/>
    <property type="project" value="InterPro"/>
</dbReference>
<dbReference type="Pfam" id="PF23759">
    <property type="entry name" value="GBD_T9SS_assoc"/>
    <property type="match status" value="1"/>
</dbReference>
<feature type="compositionally biased region" description="Pro residues" evidence="3">
    <location>
        <begin position="4171"/>
        <end position="4189"/>
    </location>
</feature>
<dbReference type="GO" id="GO:0005975">
    <property type="term" value="P:carbohydrate metabolic process"/>
    <property type="evidence" value="ECO:0007669"/>
    <property type="project" value="UniProtKB-ARBA"/>
</dbReference>
<dbReference type="Pfam" id="PF18911">
    <property type="entry name" value="PKD_4"/>
    <property type="match status" value="1"/>
</dbReference>
<evidence type="ECO:0000313" key="5">
    <source>
        <dbReference type="EMBL" id="RKQ87756.1"/>
    </source>
</evidence>
<gene>
    <name evidence="5" type="ORF">C8N24_5785</name>
</gene>
<feature type="domain" description="PKD" evidence="4">
    <location>
        <begin position="3055"/>
        <end position="3141"/>
    </location>
</feature>
<dbReference type="SUPFAM" id="SSF49299">
    <property type="entry name" value="PKD domain"/>
    <property type="match status" value="1"/>
</dbReference>
<feature type="region of interest" description="Disordered" evidence="3">
    <location>
        <begin position="289"/>
        <end position="309"/>
    </location>
</feature>
<protein>
    <recommendedName>
        <fullName evidence="2">alpha-amylase</fullName>
        <ecNumber evidence="2">3.2.1.1</ecNumber>
    </recommendedName>
</protein>
<dbReference type="InterPro" id="IPR035986">
    <property type="entry name" value="PKD_dom_sf"/>
</dbReference>
<reference evidence="5 6" key="1">
    <citation type="submission" date="2018-10" db="EMBL/GenBank/DDBJ databases">
        <title>Genomic Encyclopedia of Archaeal and Bacterial Type Strains, Phase II (KMG-II): from individual species to whole genera.</title>
        <authorList>
            <person name="Goeker M."/>
        </authorList>
    </citation>
    <scope>NUCLEOTIDE SEQUENCE [LARGE SCALE GENOMIC DNA]</scope>
    <source>
        <strain evidence="5 6">DSM 14954</strain>
    </source>
</reference>
<evidence type="ECO:0000256" key="2">
    <source>
        <dbReference type="ARBA" id="ARBA00012595"/>
    </source>
</evidence>
<keyword evidence="5" id="KW-0378">Hydrolase</keyword>
<dbReference type="Proteomes" id="UP000278962">
    <property type="component" value="Unassembled WGS sequence"/>
</dbReference>
<keyword evidence="5" id="KW-0645">Protease</keyword>
<keyword evidence="6" id="KW-1185">Reference proteome</keyword>
<dbReference type="OrthoDB" id="5116909at2"/>
<sequence length="4307" mass="442194">MLMLAAPTPARAAADPPANDAFASPVVLTGESVVRDVTTTGATSEPGEAAVLPGAGASVWFQWTAPANTIVSINACEADFTPVLGVFVGSGLANLSRIDSGCTASFGTGGSPLTVRIAVAGENGETGTARLTINPPAANDDFAAAKQLDPLDGVLYDYGSTQFSTREAGEPDHADGGGAHSLWYRWTATRTSQVTIDTCSYPGFDTTLSVYTGTSLAQLQPVMQNDDSSACLASPKGSSVSFLAEAGREYRIAVDGHGPSASGTFTLTLHGPPLNDDFADAREMSARSGHYNTTEGASKEPGEPNHGGDAGGHSVWFKWTATRSRTVTLSLCFAAFDPLYAVYTGNAVNALTPVATTAPAPSDDCTGGGQTTFQAVAGTTYRIALDGKAGASGTYSLDFPPANDDFAGAVAVNTISDYENYESLARASREPGEPDHGGIGRSAWLTYRSETTQTVTLDTCLSDTPTVLAVYTGTSVGALTKITGSTTPGSYCSAGSSGVGVTFTAQAQTTYRIAIDARTAALGAYWLRFATAPVNDAFAAARELTGTTISGTTRGATKETGEPTHAGIPGGHSVWYRWTAPSTGSMTLDACGDDQIYSGYVDTVLAVYEGDELGSLTQLAANDNGPASCANGNPQASSVTFPTVAGKQYRIAVDGAFGHAGSFRLVFPAAPVNDAFATATTLTGQFVNITAANAGATKEAGEPAHAGDAGGRSVWYQWTAPTTSRYVLDTCNASFDTLLAVYFGSAVGALAEIGRSDDAVACGVGSTRSSVTFSATAGTSYRFAIDGKNGASGSIPLTLATVAGNDDFATPYSLTANTYSTRGASRQAGEPDHAGKPGSASVWFVFFANATGPVTISTCPAGGFTSYDTVLAVYKGSTLATLDPVVSNDDSEACGAGSKRSLVTFTATAGTSYRVAVDSRDGVTGSLSMDLDAKPGNDDFASATTPASEGSLLSGSTRSATRQADEPAHAGDSASGTVWYRWIAPTTGPATFDTCTLPGLRTDTIIAVYSGTSLGALTPEASNDDTAGCGDGTQSRVTFPASAGREYRIAVAGKGLGGPFYLQLTAVPANDAFATPRGLGSIAPAFNGSNRSATKEAGEPSHAGNAGGHSLWFSFLASNSGTVTIDACNSLIDTVLAVYTGTALNALEPVTTGDDECGTQSRVRFPAVAGTVYRIALDGKNGAIGSVSLTLGQAPVNDAFGDAIELLPNPPVAIAENGYATAEAGEPAHAGQPATRSVWWRWTPEQDVRVTIQVCQSSSALNPVLAVYTGTALNALTPVDQAGRTSECRLSLAAKAGTTYRIAVDAKSGGGTFGLAIVFPPDNDDFANARFASPYGSSYGTNDAATVQAGEPDHAGIAGGHSVWYRWTATQTGTTTLSTCGSNTTFDTLLAVYTGTAVGALQSVAFDDDGCGTGSRLTFTAVAGTEYRFVVDGKAGAVGSFYLRLTPRPDNDDFAEAPGIGRMSLDASNENATAQAGEPQHAGQVGGRSVWYAWTANRSGDVRIAICKAEFDTLLAVYRGSALGSLTEVARNDDSDRCGAGATRSALTFAATAGTRYLIAVDGKAGAQGAFTLQFDQPANDNFADAETLTGRETSVSGDGSAAGAEAGEPDHGLFIPASRSVWYRWTAPIDGAYTFSTCTSSTRLALYRGASLATLTPATVTGGFSPTCASSYTIQATAGTEYRIAVDGYEFNLTVVGPPANDAFADARDLGSNLSIGSERNTNASRETEEVASAAHSVWYRWTAPRTGETTIDTCSLADFDAVLSVFTGTSLAALTPIASGDGCGASRVTFPAVAGTEYRIAVDGLAGATGRFGLRFEVPPANDAFAAAEPLTGSVTGTNAHASSEPGEPQHAGVGGGRSVWYRWTAAAASRVIVDTCGSALDTVLGVYAGASVNALTQIDANDDSLACAPGVPGSRVVFDATAGASYAFAIDGKAGAAGTFVLRVTLVPVNDDFDRATAIATDADFVPGDTRGASLESGEPAHGGRSGLVSVWYRWTAPVNGTVRLDACGPDREIAVYTGSAVSALTAVSGSGCRVSFEAVAGTAYRIAVATPADATSSFTLALTRPPANDRFAAATRVTSAAAVVSGTLDLAGREPGEPVALTRSVWYRWTAPTSGRVRIAGCGAGTPSVYTGTDVAALTLVAAGTTGRCGSLATFDAVAGTDYAIAVDGAQTTFKLAINGPANDDFEDAAVLTGAAASGRASTLAATAQAGEPAHWNGATGSVWWKWTAPSSGTFAVSTCGSSFDTVLAIYRGTSLAGLTSLAANDTGGSCGTGSRATFTATAGTTYAFAVDGRLDTLRGEVSLTLNAPTNDLFSAPVNVTGASVNGTNVGASVENGEPLHGGAGGASVWFTWTAPASGIERVSACGATGFEPMVAVYTGSSLGSLTRAASATGDCSATFNTVGGTTYRIAVDGRDAATGTFALAFERISPANDAFASATALTGAAPVASQGTAGASAETGEPAHAGVAAARSVWFRWTAPASATIQFDTCDSDFDTRIAVYRGSSLGALQTVGGDDDGCGGGRSRVRLPVTAGQEYRIAVDGAAAGSLVLRVNRPFNDPYGEPEPVPEARVVTGTTVGATRQPDEPGSSAQTVWYRWSAPADGPVSVAVTCPGGAQVLLAVFDAGAQAQRLSAQGCNGAGSTRARGTFTAVAGSAYLIAVGHATAVAGGTFVLRVGVPANDDFADAAVLSGTHVDVNASTVAASVETGDPLSATGASLWWAWTAPASGSVSVDVCGSAMTPGVYTGSAVGALTAVGTRNGCTITFAATQGTRYIVGAGGSAGDFALHLDAATDTTPPDTSITNGPAERINTADATFAFASTESGSTFECSLDGAAFAACVTPHAVHGLGEREHTLQVRAIDPAGNVDATPATHTFTVDRTAPNTTITADPAPYTSQPSVAIAFDASETSTYACSWDGGAFAPCGSPFTRSGLADKQYTFSVRAIDAAGNVDPTPATTSFFVDAAAPETSISGDPPHDVSARPLAVAFGASKTGVTFACSLDGATAAPCTSPHTLSGLTDGAHRFTVVGTDRAGHVDATPAEYLFVVDGSPLTARAGDDRTVLRNTAVDFDASASRPVGGIESYVWDFGDGATATGVRASHAYANAGNYTAKLTVTGASGSSSATVRVRVLAPAGSVSVTVRDTGGAVLAGADVLVMLPNGGRVQSATGPDGVARLYGLADGSYTAYVQAAGHVPATTELTVSNGEANAAATLRPGPVAAATLSVHRMTLAQILAAGINPNDPANQNAFEFTTRLSYGGVDYNRTCIVASGGWVNCGGGSGSNGLPPGWSGRAYYPDPDGEPTIVWMAMEGEARWLKEFFSVDLIVQNLAPGGFTFTGGQARLNLPDGLSLAPTSAAQSLTKTVADIGGNTSRAVNWKIRGDREGFYNLSVDYSATMAPFNTRVVLRGETASPFRVWGLSALQLVIDTDDEAKDLHPQTMRVGLKNVSDVPVYNASLELKGDPSNGIVMQPRQQSEYATKSIPAGGTFWAGPYVLVGQVTGQIGGTGDLNLSRSFVRRVAGDANETATIIKHPRVPAIDATPKVRVLEPPLGDEIALSWDPIPGATQYQVYRTKNLSDGFPAEPWMTTTKTSFVLDSDAFDDDYLAVSSVVNGELRMRHAVLGHVLRTTTPSCDDPEQPYDGFRWNAPARTNTPANCSVIDGPTTVSWTVVSDNGPVTMRLAGDERVRLWDCENTTATNGTTHSATARCTIAGPRTGSNATLQVMADDGFGTSVRTYRVAVDFLGYVFENDGMSNGFARDAHLKREDVLPDSAIREIFKEEQAVEERDDLWELADAGTCYGMALSGARFDAEIVPLRSPSLGRSDDLWDLADESLLPPPNGDTRPVYTKELLRRLMMDMVSQRSWDATYDKVKQYGQFVDSKDTAKSVYDTFNRVMALGKWRDSDFGTSGPANTGLAVVTIHWAKNWWALPDEHFGHAVVAHGLRRESDGTTLIDVWDNNYPGETKTIEVEKDGTVRYAPSEIDGKFSGTGSKHVEIAALPLYEARGLLYRSKDGSDTAIADVPASTHLEAGADANIMPVLAGGREYAGVSAFYRSQRATMRLVGDQPRATVRGEHVVANVKRASGTGELQTTFDLAAGSLQATGGPVTLTIDRDGRRYTSTGASKLTVAPDGSVDSVPDGTGARVEVTGPSGVVQSYVPTVQAQPSPTPDPGATPTPTPTPVPPTGGGGTTPPPLKPALGGFSAAKSVKASALAKGLKLTLKGAVKGATVKVRVRELKGAKPGKQVATATMKAKGKATEAITVKVSKTAARKLAGKRLLVEVTATLKGAATVTRTVQVAVKR</sequence>
<dbReference type="Pfam" id="PF13620">
    <property type="entry name" value="CarboxypepD_reg"/>
    <property type="match status" value="1"/>
</dbReference>
<dbReference type="Gene3D" id="2.60.40.1120">
    <property type="entry name" value="Carboxypeptidase-like, regulatory domain"/>
    <property type="match status" value="1"/>
</dbReference>
<dbReference type="EMBL" id="RBIL01000002">
    <property type="protein sequence ID" value="RKQ87756.1"/>
    <property type="molecule type" value="Genomic_DNA"/>
</dbReference>
<dbReference type="InterPro" id="IPR022409">
    <property type="entry name" value="PKD/Chitinase_dom"/>
</dbReference>
<feature type="region of interest" description="Disordered" evidence="3">
    <location>
        <begin position="937"/>
        <end position="973"/>
    </location>
</feature>
<feature type="compositionally biased region" description="Polar residues" evidence="3">
    <location>
        <begin position="942"/>
        <end position="962"/>
    </location>
</feature>
<proteinExistence type="predicted"/>
<dbReference type="EC" id="3.2.1.1" evidence="2"/>
<dbReference type="InterPro" id="IPR013783">
    <property type="entry name" value="Ig-like_fold"/>
</dbReference>
<dbReference type="CDD" id="cd00146">
    <property type="entry name" value="PKD"/>
    <property type="match status" value="1"/>
</dbReference>
<dbReference type="InterPro" id="IPR000601">
    <property type="entry name" value="PKD_dom"/>
</dbReference>
<dbReference type="InterPro" id="IPR056600">
    <property type="entry name" value="GBD_T9SS_assoc"/>
</dbReference>
<evidence type="ECO:0000313" key="6">
    <source>
        <dbReference type="Proteomes" id="UP000278962"/>
    </source>
</evidence>
<comment type="caution">
    <text evidence="5">The sequence shown here is derived from an EMBL/GenBank/DDBJ whole genome shotgun (WGS) entry which is preliminary data.</text>
</comment>
<organism evidence="5 6">
    <name type="scientific">Solirubrobacter pauli</name>
    <dbReference type="NCBI Taxonomy" id="166793"/>
    <lineage>
        <taxon>Bacteria</taxon>
        <taxon>Bacillati</taxon>
        <taxon>Actinomycetota</taxon>
        <taxon>Thermoleophilia</taxon>
        <taxon>Solirubrobacterales</taxon>
        <taxon>Solirubrobacteraceae</taxon>
        <taxon>Solirubrobacter</taxon>
    </lineage>
</organism>
<evidence type="ECO:0000256" key="1">
    <source>
        <dbReference type="ARBA" id="ARBA00000548"/>
    </source>
</evidence>
<dbReference type="SUPFAM" id="SSF49452">
    <property type="entry name" value="Starch-binding domain-like"/>
    <property type="match status" value="1"/>
</dbReference>
<dbReference type="InterPro" id="IPR013784">
    <property type="entry name" value="Carb-bd-like_fold"/>
</dbReference>
<dbReference type="GO" id="GO:0004556">
    <property type="term" value="F:alpha-amylase activity"/>
    <property type="evidence" value="ECO:0007669"/>
    <property type="project" value="UniProtKB-EC"/>
</dbReference>
<dbReference type="PROSITE" id="PS50093">
    <property type="entry name" value="PKD"/>
    <property type="match status" value="1"/>
</dbReference>
<name>A0A660L1L0_9ACTN</name>
<comment type="catalytic activity">
    <reaction evidence="1">
        <text>Endohydrolysis of (1-&gt;4)-alpha-D-glucosidic linkages in polysaccharides containing three or more (1-&gt;4)-alpha-linked D-glucose units.</text>
        <dbReference type="EC" id="3.2.1.1"/>
    </reaction>
</comment>
<accession>A0A660L1L0</accession>
<dbReference type="SMART" id="SM00089">
    <property type="entry name" value="PKD"/>
    <property type="match status" value="1"/>
</dbReference>